<dbReference type="AlphaFoldDB" id="A0A4Q7KCC6"/>
<protein>
    <submittedName>
        <fullName evidence="1">Methane monooxygenase PmoA-like</fullName>
    </submittedName>
</protein>
<reference evidence="1 2" key="1">
    <citation type="submission" date="2019-02" db="EMBL/GenBank/DDBJ databases">
        <title>Genomic Encyclopedia of Type Strains, Phase IV (KMG-IV): sequencing the most valuable type-strain genomes for metagenomic binning, comparative biology and taxonomic classification.</title>
        <authorList>
            <person name="Goeker M."/>
        </authorList>
    </citation>
    <scope>NUCLEOTIDE SEQUENCE [LARGE SCALE GENOMIC DNA]</scope>
    <source>
        <strain evidence="1 2">DSM 101727</strain>
    </source>
</reference>
<organism evidence="1 2">
    <name type="scientific">Herbihabitans rhizosphaerae</name>
    <dbReference type="NCBI Taxonomy" id="1872711"/>
    <lineage>
        <taxon>Bacteria</taxon>
        <taxon>Bacillati</taxon>
        <taxon>Actinomycetota</taxon>
        <taxon>Actinomycetes</taxon>
        <taxon>Pseudonocardiales</taxon>
        <taxon>Pseudonocardiaceae</taxon>
        <taxon>Herbihabitans</taxon>
    </lineage>
</organism>
<proteinExistence type="predicted"/>
<keyword evidence="2" id="KW-1185">Reference proteome</keyword>
<keyword evidence="1" id="KW-0503">Monooxygenase</keyword>
<comment type="caution">
    <text evidence="1">The sequence shown here is derived from an EMBL/GenBank/DDBJ whole genome shotgun (WGS) entry which is preliminary data.</text>
</comment>
<accession>A0A4Q7KCC6</accession>
<sequence length="252" mass="27332">MISLRHQGFELLRYSHAQELARPCAHEVRTLRGHVVTGFQPIDHPWHTGLSVAVPDVSGVNLWGGPTYVAGEGYVERNDHGLIRHDGWASPPTDGEIVEDLSWLGPDGATLATERRTMRVDQVDTATSTWTLAFSFRVLAKTRLEIGSPATHGRAGAGYGGLFLRASASFADGTASTKDGPARNGVRAPWLVLAGSEATICFLPDPQANEPWFVRTAEYPGVCAALAFRRPLVVPEGESLSRDYRLAFADTL</sequence>
<dbReference type="Proteomes" id="UP000294257">
    <property type="component" value="Unassembled WGS sequence"/>
</dbReference>
<keyword evidence="1" id="KW-0560">Oxidoreductase</keyword>
<dbReference type="GO" id="GO:0004497">
    <property type="term" value="F:monooxygenase activity"/>
    <property type="evidence" value="ECO:0007669"/>
    <property type="project" value="UniProtKB-KW"/>
</dbReference>
<dbReference type="InterPro" id="IPR029475">
    <property type="entry name" value="DUF6807"/>
</dbReference>
<dbReference type="Pfam" id="PF14100">
    <property type="entry name" value="DUF6807"/>
    <property type="match status" value="1"/>
</dbReference>
<evidence type="ECO:0000313" key="2">
    <source>
        <dbReference type="Proteomes" id="UP000294257"/>
    </source>
</evidence>
<gene>
    <name evidence="1" type="ORF">EV193_1172</name>
</gene>
<dbReference type="EMBL" id="SGWQ01000017">
    <property type="protein sequence ID" value="RZS30306.1"/>
    <property type="molecule type" value="Genomic_DNA"/>
</dbReference>
<evidence type="ECO:0000313" key="1">
    <source>
        <dbReference type="EMBL" id="RZS30306.1"/>
    </source>
</evidence>
<name>A0A4Q7KCC6_9PSEU</name>